<dbReference type="Proteomes" id="UP000276254">
    <property type="component" value="Plasmid unnamed2"/>
</dbReference>
<keyword evidence="3" id="KW-1185">Reference proteome</keyword>
<dbReference type="OrthoDB" id="7477169at2"/>
<proteinExistence type="predicted"/>
<geneLocation type="plasmid" evidence="2">
    <name>unnamed2</name>
</geneLocation>
<evidence type="ECO:0000256" key="1">
    <source>
        <dbReference type="SAM" id="MobiDB-lite"/>
    </source>
</evidence>
<keyword evidence="2" id="KW-0614">Plasmid</keyword>
<dbReference type="KEGG" id="spha:D3Y57_00630"/>
<feature type="region of interest" description="Disordered" evidence="1">
    <location>
        <begin position="76"/>
        <end position="108"/>
    </location>
</feature>
<gene>
    <name evidence="2" type="ORF">D3Y57_00630</name>
</gene>
<reference evidence="2 3" key="1">
    <citation type="submission" date="2018-09" db="EMBL/GenBank/DDBJ databases">
        <title>Sphingomonas peninsula sp. nov., isolated from fildes peninsula, Antarctic soil.</title>
        <authorList>
            <person name="Yingchao G."/>
        </authorList>
    </citation>
    <scope>NUCLEOTIDE SEQUENCE [LARGE SCALE GENOMIC DNA]</scope>
    <source>
        <strain evidence="2 3">YZ-8</strain>
        <plasmid evidence="2 3">unnamed2</plasmid>
    </source>
</reference>
<dbReference type="RefSeq" id="WP_121150404.1">
    <property type="nucleotide sequence ID" value="NZ_CP032827.1"/>
</dbReference>
<dbReference type="EMBL" id="CP032827">
    <property type="protein sequence ID" value="AYJ84642.1"/>
    <property type="molecule type" value="Genomic_DNA"/>
</dbReference>
<accession>A0A494TAV1</accession>
<sequence>MPDTENRSIDPERIDAVAHAVHVLCHGRSDVSLAAHVTATVAQHLADATPMTDSSDADFLAERAALEAAVTKRVEQLQESQAESDAVDEASRESFPASDSPAWVSRRH</sequence>
<dbReference type="GeneID" id="39491095"/>
<protein>
    <submittedName>
        <fullName evidence="2">Uncharacterized protein</fullName>
    </submittedName>
</protein>
<evidence type="ECO:0000313" key="2">
    <source>
        <dbReference type="EMBL" id="AYJ84642.1"/>
    </source>
</evidence>
<organism evidence="2 3">
    <name type="scientific">Sphingomonas paeninsulae</name>
    <dbReference type="NCBI Taxonomy" id="2319844"/>
    <lineage>
        <taxon>Bacteria</taxon>
        <taxon>Pseudomonadati</taxon>
        <taxon>Pseudomonadota</taxon>
        <taxon>Alphaproteobacteria</taxon>
        <taxon>Sphingomonadales</taxon>
        <taxon>Sphingomonadaceae</taxon>
        <taxon>Sphingomonas</taxon>
    </lineage>
</organism>
<name>A0A494TAV1_SPHPE</name>
<evidence type="ECO:0000313" key="3">
    <source>
        <dbReference type="Proteomes" id="UP000276254"/>
    </source>
</evidence>
<dbReference type="AlphaFoldDB" id="A0A494TAV1"/>